<protein>
    <recommendedName>
        <fullName evidence="7">THO complex subunit 5</fullName>
    </recommendedName>
</protein>
<comment type="subcellular location">
    <subcellularLocation>
        <location evidence="1">Nucleus</location>
    </subcellularLocation>
</comment>
<evidence type="ECO:0000313" key="6">
    <source>
        <dbReference type="Proteomes" id="UP001491310"/>
    </source>
</evidence>
<gene>
    <name evidence="5" type="ORF">WJX75_001004</name>
</gene>
<name>A0ABR2YFY8_9CHLO</name>
<sequence>MLACKKRGASAEETNAVFMKGLVCLTQIKAANRSLCEETERVRDSTAEAKAQFDTAELSLQNLLYEKGHYLKEIRACQSFRSKYSDEDIGLMPEGEFLATAPEQFKVGIEDAHTRMLQRLDHEKHKRGEALKKVEALRTRRDALAASVAAKRAFLTTLEEQFMEIRDKAEPVRAKLGIPVMRRPPGQARCAELLPLPLYVAYVQLAAAQEAFDLPAEVSITGSLAEAEALSGRSGEGASAAEGDAEGMEVDDDKEDADLDAELEPGEHRPAKRPRSAGTALDQAHPLIVTAKAGADSGRPLMLRLRYVTRLKLVTADCADPADTPRLARLFDGDDGLTVPSEAAHLASGGQLSWEPTRSDRPYRWAQDLAGLDSLPPLDALGSAADCAALAAERLPQLRRKANAQTVLERLCALRGSA</sequence>
<keyword evidence="6" id="KW-1185">Reference proteome</keyword>
<feature type="compositionally biased region" description="Low complexity" evidence="4">
    <location>
        <begin position="229"/>
        <end position="242"/>
    </location>
</feature>
<feature type="region of interest" description="Disordered" evidence="4">
    <location>
        <begin position="229"/>
        <end position="284"/>
    </location>
</feature>
<dbReference type="PANTHER" id="PTHR13375">
    <property type="entry name" value="FMS INTERACTING PROTEIN"/>
    <property type="match status" value="1"/>
</dbReference>
<dbReference type="Proteomes" id="UP001491310">
    <property type="component" value="Unassembled WGS sequence"/>
</dbReference>
<evidence type="ECO:0008006" key="7">
    <source>
        <dbReference type="Google" id="ProtNLM"/>
    </source>
</evidence>
<feature type="compositionally biased region" description="Acidic residues" evidence="4">
    <location>
        <begin position="243"/>
        <end position="264"/>
    </location>
</feature>
<dbReference type="PANTHER" id="PTHR13375:SF3">
    <property type="entry name" value="THO COMPLEX SUBUNIT 5 HOMOLOG"/>
    <property type="match status" value="1"/>
</dbReference>
<evidence type="ECO:0000313" key="5">
    <source>
        <dbReference type="EMBL" id="KAK9904708.1"/>
    </source>
</evidence>
<organism evidence="5 6">
    <name type="scientific">Coccomyxa subellipsoidea</name>
    <dbReference type="NCBI Taxonomy" id="248742"/>
    <lineage>
        <taxon>Eukaryota</taxon>
        <taxon>Viridiplantae</taxon>
        <taxon>Chlorophyta</taxon>
        <taxon>core chlorophytes</taxon>
        <taxon>Trebouxiophyceae</taxon>
        <taxon>Trebouxiophyceae incertae sedis</taxon>
        <taxon>Coccomyxaceae</taxon>
        <taxon>Coccomyxa</taxon>
    </lineage>
</organism>
<proteinExistence type="inferred from homology"/>
<keyword evidence="3" id="KW-0539">Nucleus</keyword>
<evidence type="ECO:0000256" key="2">
    <source>
        <dbReference type="ARBA" id="ARBA00008044"/>
    </source>
</evidence>
<evidence type="ECO:0000256" key="4">
    <source>
        <dbReference type="SAM" id="MobiDB-lite"/>
    </source>
</evidence>
<accession>A0ABR2YFY8</accession>
<dbReference type="EMBL" id="JALJOT010000012">
    <property type="protein sequence ID" value="KAK9904708.1"/>
    <property type="molecule type" value="Genomic_DNA"/>
</dbReference>
<comment type="caution">
    <text evidence="5">The sequence shown here is derived from an EMBL/GenBank/DDBJ whole genome shotgun (WGS) entry which is preliminary data.</text>
</comment>
<dbReference type="Pfam" id="PF09766">
    <property type="entry name" value="FmiP_Thoc5"/>
    <property type="match status" value="1"/>
</dbReference>
<reference evidence="5 6" key="1">
    <citation type="journal article" date="2024" name="Nat. Commun.">
        <title>Phylogenomics reveals the evolutionary origins of lichenization in chlorophyte algae.</title>
        <authorList>
            <person name="Puginier C."/>
            <person name="Libourel C."/>
            <person name="Otte J."/>
            <person name="Skaloud P."/>
            <person name="Haon M."/>
            <person name="Grisel S."/>
            <person name="Petersen M."/>
            <person name="Berrin J.G."/>
            <person name="Delaux P.M."/>
            <person name="Dal Grande F."/>
            <person name="Keller J."/>
        </authorList>
    </citation>
    <scope>NUCLEOTIDE SEQUENCE [LARGE SCALE GENOMIC DNA]</scope>
    <source>
        <strain evidence="5 6">SAG 216-7</strain>
    </source>
</reference>
<comment type="similarity">
    <text evidence="2">Belongs to the THOC5 family.</text>
</comment>
<evidence type="ECO:0000256" key="1">
    <source>
        <dbReference type="ARBA" id="ARBA00004123"/>
    </source>
</evidence>
<evidence type="ECO:0000256" key="3">
    <source>
        <dbReference type="ARBA" id="ARBA00023242"/>
    </source>
</evidence>
<dbReference type="InterPro" id="IPR019163">
    <property type="entry name" value="THO_Thoc5"/>
</dbReference>